<organism evidence="2 3">
    <name type="scientific">Companilactobacillus mindensis DSM 14500</name>
    <dbReference type="NCBI Taxonomy" id="1423770"/>
    <lineage>
        <taxon>Bacteria</taxon>
        <taxon>Bacillati</taxon>
        <taxon>Bacillota</taxon>
        <taxon>Bacilli</taxon>
        <taxon>Lactobacillales</taxon>
        <taxon>Lactobacillaceae</taxon>
        <taxon>Companilactobacillus</taxon>
    </lineage>
</organism>
<feature type="compositionally biased region" description="Basic and acidic residues" evidence="1">
    <location>
        <begin position="166"/>
        <end position="178"/>
    </location>
</feature>
<dbReference type="STRING" id="1423770.FD29_GL000259"/>
<dbReference type="RefSeq" id="WP_057887962.1">
    <property type="nucleotide sequence ID" value="NZ_AZEZ01000060.1"/>
</dbReference>
<reference evidence="2 3" key="1">
    <citation type="journal article" date="2015" name="Genome Announc.">
        <title>Expanding the biotechnology potential of lactobacilli through comparative genomics of 213 strains and associated genera.</title>
        <authorList>
            <person name="Sun Z."/>
            <person name="Harris H.M."/>
            <person name="McCann A."/>
            <person name="Guo C."/>
            <person name="Argimon S."/>
            <person name="Zhang W."/>
            <person name="Yang X."/>
            <person name="Jeffery I.B."/>
            <person name="Cooney J.C."/>
            <person name="Kagawa T.F."/>
            <person name="Liu W."/>
            <person name="Song Y."/>
            <person name="Salvetti E."/>
            <person name="Wrobel A."/>
            <person name="Rasinkangas P."/>
            <person name="Parkhill J."/>
            <person name="Rea M.C."/>
            <person name="O'Sullivan O."/>
            <person name="Ritari J."/>
            <person name="Douillard F.P."/>
            <person name="Paul Ross R."/>
            <person name="Yang R."/>
            <person name="Briner A.E."/>
            <person name="Felis G.E."/>
            <person name="de Vos W.M."/>
            <person name="Barrangou R."/>
            <person name="Klaenhammer T.R."/>
            <person name="Caufield P.W."/>
            <person name="Cui Y."/>
            <person name="Zhang H."/>
            <person name="O'Toole P.W."/>
        </authorList>
    </citation>
    <scope>NUCLEOTIDE SEQUENCE [LARGE SCALE GENOMIC DNA]</scope>
    <source>
        <strain evidence="2 3">DSM 14500</strain>
    </source>
</reference>
<gene>
    <name evidence="2" type="ORF">FD29_GL000259</name>
</gene>
<proteinExistence type="predicted"/>
<protein>
    <submittedName>
        <fullName evidence="2">Uncharacterized protein</fullName>
    </submittedName>
</protein>
<dbReference type="InterPro" id="IPR036390">
    <property type="entry name" value="WH_DNA-bd_sf"/>
</dbReference>
<feature type="region of interest" description="Disordered" evidence="1">
    <location>
        <begin position="166"/>
        <end position="191"/>
    </location>
</feature>
<evidence type="ECO:0000313" key="2">
    <source>
        <dbReference type="EMBL" id="KRL44086.1"/>
    </source>
</evidence>
<sequence>MSKVTVSQFAKLMVDPKVEKIIKATQDEKGITPKQISAATKIPTNQLYYTLNKMLNADMLKVVKEVQVKNLTEKYYSSAQLGKVSELGQGENSPENGMMNLSDDWIKDHNQEVIQWAMLRNHEFIETLQKETTKKNPTAFLVTSEWELSEAGEKRVKDDLFKVLDNAEKNDPDPENKQKHTVKLQLEKWNR</sequence>
<comment type="caution">
    <text evidence="2">The sequence shown here is derived from an EMBL/GenBank/DDBJ whole genome shotgun (WGS) entry which is preliminary data.</text>
</comment>
<evidence type="ECO:0000313" key="3">
    <source>
        <dbReference type="Proteomes" id="UP000050872"/>
    </source>
</evidence>
<dbReference type="Gene3D" id="1.10.10.10">
    <property type="entry name" value="Winged helix-like DNA-binding domain superfamily/Winged helix DNA-binding domain"/>
    <property type="match status" value="1"/>
</dbReference>
<evidence type="ECO:0000256" key="1">
    <source>
        <dbReference type="SAM" id="MobiDB-lite"/>
    </source>
</evidence>
<dbReference type="AlphaFoldDB" id="A0A0R1QGV1"/>
<dbReference type="EMBL" id="AZEZ01000060">
    <property type="protein sequence ID" value="KRL44086.1"/>
    <property type="molecule type" value="Genomic_DNA"/>
</dbReference>
<dbReference type="PATRIC" id="fig|1423770.3.peg.260"/>
<dbReference type="SUPFAM" id="SSF46785">
    <property type="entry name" value="Winged helix' DNA-binding domain"/>
    <property type="match status" value="1"/>
</dbReference>
<dbReference type="Proteomes" id="UP000050872">
    <property type="component" value="Unassembled WGS sequence"/>
</dbReference>
<keyword evidence="3" id="KW-1185">Reference proteome</keyword>
<name>A0A0R1QGV1_9LACO</name>
<dbReference type="InterPro" id="IPR036388">
    <property type="entry name" value="WH-like_DNA-bd_sf"/>
</dbReference>
<accession>A0A0R1QGV1</accession>
<dbReference type="OrthoDB" id="2314876at2"/>